<keyword evidence="5" id="KW-1185">Reference proteome</keyword>
<gene>
    <name evidence="4" type="ORF">NWE73_10320</name>
</gene>
<dbReference type="PANTHER" id="PTHR12558">
    <property type="entry name" value="CELL DIVISION CYCLE 16,23,27"/>
    <property type="match status" value="1"/>
</dbReference>
<name>A0ABT6DIT1_9BACT</name>
<dbReference type="EMBL" id="JANRMI010000003">
    <property type="protein sequence ID" value="MDG0816760.1"/>
    <property type="molecule type" value="Genomic_DNA"/>
</dbReference>
<proteinExistence type="predicted"/>
<sequence>MNRINKSLTLIALYASVVACSSSPTKETKTDSVSSTRVTEAPVIQKDEPAPVAAAEPEPEKPKAPLAPSQYAGLNEAIKSQSDERIYSTATQILAQSSNDAKALNALSMYHYKKGRFDLSRYLLNKAITASPKTAELYSNLGIVQLAQNERREAVKSFRKALDIDNDDAVAAANLGAIYVQDRDFAKAGIVLETAYRKGVRDPRVLNNYAIALTANGKTEKAEDLYKSILKDNSSNKEAMYNYAVLLVERMGKYQEGLDLINRLKFVGGPADTRNKIIALETKAKAGLK</sequence>
<dbReference type="RefSeq" id="WP_277578238.1">
    <property type="nucleotide sequence ID" value="NZ_JANRMI010000003.1"/>
</dbReference>
<dbReference type="PROSITE" id="PS50005">
    <property type="entry name" value="TPR"/>
    <property type="match status" value="1"/>
</dbReference>
<feature type="region of interest" description="Disordered" evidence="2">
    <location>
        <begin position="24"/>
        <end position="68"/>
    </location>
</feature>
<accession>A0ABT6DIT1</accession>
<dbReference type="SUPFAM" id="SSF48452">
    <property type="entry name" value="TPR-like"/>
    <property type="match status" value="1"/>
</dbReference>
<evidence type="ECO:0000313" key="5">
    <source>
        <dbReference type="Proteomes" id="UP001152321"/>
    </source>
</evidence>
<feature type="chain" id="PRO_5046430145" evidence="3">
    <location>
        <begin position="22"/>
        <end position="289"/>
    </location>
</feature>
<dbReference type="Pfam" id="PF13432">
    <property type="entry name" value="TPR_16"/>
    <property type="match status" value="1"/>
</dbReference>
<reference evidence="4" key="1">
    <citation type="submission" date="2022-08" db="EMBL/GenBank/DDBJ databases">
        <title>Novel Bdellovibrio Species Isolated from Svalbard: Designation Bdellovibrio svalbardensis.</title>
        <authorList>
            <person name="Mitchell R.J."/>
            <person name="Choi S.Y."/>
        </authorList>
    </citation>
    <scope>NUCLEOTIDE SEQUENCE</scope>
    <source>
        <strain evidence="4">PAP01</strain>
    </source>
</reference>
<keyword evidence="1" id="KW-0802">TPR repeat</keyword>
<feature type="repeat" description="TPR" evidence="1">
    <location>
        <begin position="135"/>
        <end position="168"/>
    </location>
</feature>
<dbReference type="SMART" id="SM00028">
    <property type="entry name" value="TPR"/>
    <property type="match status" value="3"/>
</dbReference>
<evidence type="ECO:0000256" key="2">
    <source>
        <dbReference type="SAM" id="MobiDB-lite"/>
    </source>
</evidence>
<feature type="signal peptide" evidence="3">
    <location>
        <begin position="1"/>
        <end position="21"/>
    </location>
</feature>
<evidence type="ECO:0000256" key="1">
    <source>
        <dbReference type="PROSITE-ProRule" id="PRU00339"/>
    </source>
</evidence>
<dbReference type="InterPro" id="IPR011990">
    <property type="entry name" value="TPR-like_helical_dom_sf"/>
</dbReference>
<keyword evidence="3" id="KW-0732">Signal</keyword>
<dbReference type="Gene3D" id="1.25.40.10">
    <property type="entry name" value="Tetratricopeptide repeat domain"/>
    <property type="match status" value="1"/>
</dbReference>
<evidence type="ECO:0000313" key="4">
    <source>
        <dbReference type="EMBL" id="MDG0816760.1"/>
    </source>
</evidence>
<feature type="compositionally biased region" description="Polar residues" evidence="2">
    <location>
        <begin position="24"/>
        <end position="38"/>
    </location>
</feature>
<dbReference type="PROSITE" id="PS51257">
    <property type="entry name" value="PROKAR_LIPOPROTEIN"/>
    <property type="match status" value="1"/>
</dbReference>
<dbReference type="Pfam" id="PF13424">
    <property type="entry name" value="TPR_12"/>
    <property type="match status" value="1"/>
</dbReference>
<evidence type="ECO:0000256" key="3">
    <source>
        <dbReference type="SAM" id="SignalP"/>
    </source>
</evidence>
<dbReference type="PANTHER" id="PTHR12558:SF13">
    <property type="entry name" value="CELL DIVISION CYCLE PROTEIN 27 HOMOLOG"/>
    <property type="match status" value="1"/>
</dbReference>
<protein>
    <submittedName>
        <fullName evidence="4">Tetratricopeptide repeat protein</fullName>
    </submittedName>
</protein>
<dbReference type="Proteomes" id="UP001152321">
    <property type="component" value="Unassembled WGS sequence"/>
</dbReference>
<organism evidence="4 5">
    <name type="scientific">Bdellovibrio svalbardensis</name>
    <dbReference type="NCBI Taxonomy" id="2972972"/>
    <lineage>
        <taxon>Bacteria</taxon>
        <taxon>Pseudomonadati</taxon>
        <taxon>Bdellovibrionota</taxon>
        <taxon>Bdellovibrionia</taxon>
        <taxon>Bdellovibrionales</taxon>
        <taxon>Pseudobdellovibrionaceae</taxon>
        <taxon>Bdellovibrio</taxon>
    </lineage>
</organism>
<comment type="caution">
    <text evidence="4">The sequence shown here is derived from an EMBL/GenBank/DDBJ whole genome shotgun (WGS) entry which is preliminary data.</text>
</comment>
<dbReference type="InterPro" id="IPR019734">
    <property type="entry name" value="TPR_rpt"/>
</dbReference>
<dbReference type="PROSITE" id="PS50293">
    <property type="entry name" value="TPR_REGION"/>
    <property type="match status" value="1"/>
</dbReference>